<evidence type="ECO:0000256" key="1">
    <source>
        <dbReference type="SAM" id="Phobius"/>
    </source>
</evidence>
<protein>
    <submittedName>
        <fullName evidence="2">LPxTG-domain-containing protein</fullName>
    </submittedName>
</protein>
<feature type="transmembrane region" description="Helical" evidence="1">
    <location>
        <begin position="7"/>
        <end position="24"/>
    </location>
</feature>
<keyword evidence="3" id="KW-1185">Reference proteome</keyword>
<name>A0A9P7QZT2_9PEZI</name>
<dbReference type="PROSITE" id="PS51257">
    <property type="entry name" value="PROKAR_LIPOPROTEIN"/>
    <property type="match status" value="1"/>
</dbReference>
<dbReference type="AlphaFoldDB" id="A0A9P7QZT2"/>
<reference evidence="2" key="1">
    <citation type="submission" date="2021-05" db="EMBL/GenBank/DDBJ databases">
        <title>Comparative genomics of three Colletotrichum scovillei strains and genetic complementation revealed genes involved fungal growth and virulence on chili pepper.</title>
        <authorList>
            <person name="Hsieh D.-K."/>
            <person name="Chuang S.-C."/>
            <person name="Chen C.-Y."/>
            <person name="Chao Y.-T."/>
            <person name="Lu M.-Y.J."/>
            <person name="Lee M.-H."/>
            <person name="Shih M.-C."/>
        </authorList>
    </citation>
    <scope>NUCLEOTIDE SEQUENCE</scope>
    <source>
        <strain evidence="2">Coll-153</strain>
    </source>
</reference>
<keyword evidence="1" id="KW-0812">Transmembrane</keyword>
<accession>A0A9P7QZT2</accession>
<gene>
    <name evidence="2" type="ORF">JMJ77_015099</name>
</gene>
<dbReference type="Proteomes" id="UP000699042">
    <property type="component" value="Unassembled WGS sequence"/>
</dbReference>
<keyword evidence="1" id="KW-1133">Transmembrane helix</keyword>
<keyword evidence="1" id="KW-0472">Membrane</keyword>
<evidence type="ECO:0000313" key="3">
    <source>
        <dbReference type="Proteomes" id="UP000699042"/>
    </source>
</evidence>
<dbReference type="OrthoDB" id="4497263at2759"/>
<proteinExistence type="predicted"/>
<organism evidence="2 3">
    <name type="scientific">Colletotrichum scovillei</name>
    <dbReference type="NCBI Taxonomy" id="1209932"/>
    <lineage>
        <taxon>Eukaryota</taxon>
        <taxon>Fungi</taxon>
        <taxon>Dikarya</taxon>
        <taxon>Ascomycota</taxon>
        <taxon>Pezizomycotina</taxon>
        <taxon>Sordariomycetes</taxon>
        <taxon>Hypocreomycetidae</taxon>
        <taxon>Glomerellales</taxon>
        <taxon>Glomerellaceae</taxon>
        <taxon>Colletotrichum</taxon>
        <taxon>Colletotrichum acutatum species complex</taxon>
    </lineage>
</organism>
<feature type="transmembrane region" description="Helical" evidence="1">
    <location>
        <begin position="272"/>
        <end position="293"/>
    </location>
</feature>
<comment type="caution">
    <text evidence="2">The sequence shown here is derived from an EMBL/GenBank/DDBJ whole genome shotgun (WGS) entry which is preliminary data.</text>
</comment>
<dbReference type="EMBL" id="JAESDN010000008">
    <property type="protein sequence ID" value="KAG7046881.1"/>
    <property type="molecule type" value="Genomic_DNA"/>
</dbReference>
<sequence length="374" mass="40267">MDQRSQQLYHLSTFIIIIIISLYGCNSLETSVTMATAYPAVTDENGTVTSFIALPTAFTPPTSCSTIYRLNGFSLAAYDPGYGIDIDTRVRCAPPAVTTWWEQGRLGLNDGEGHTAVSIGPLVCPERWVTVATSVKNDTSSTLAMCCPQDYTLIRGIAGSVEGDCRSDLLSGAVITYASTSAPDTSSWTMVTSTLTQPGFVGAIAVLGWNIEETSATPIARVTVTEATPTPTNVVNINTPALPRETTLTTTLSPSGATSTPEPAALPLTTTIGIGVGAVAGVIALAILGFFLWRRKRKQQRRAEEIVPVVEEHHAKPLEQDKFTSPAPRYHELYVHHHDGNRQEVTELPVPQYYAELDGSRPASMLDNSGRARR</sequence>
<evidence type="ECO:0000313" key="2">
    <source>
        <dbReference type="EMBL" id="KAG7046881.1"/>
    </source>
</evidence>